<comment type="caution">
    <text evidence="1">The sequence shown here is derived from an EMBL/GenBank/DDBJ whole genome shotgun (WGS) entry which is preliminary data.</text>
</comment>
<protein>
    <submittedName>
        <fullName evidence="1">Type I-E CRISPR-associated protein Cse2/CasB</fullName>
    </submittedName>
</protein>
<reference evidence="2" key="1">
    <citation type="journal article" date="2019" name="Int. J. Syst. Evol. Microbiol.">
        <title>The Global Catalogue of Microorganisms (GCM) 10K type strain sequencing project: providing services to taxonomists for standard genome sequencing and annotation.</title>
        <authorList>
            <consortium name="The Broad Institute Genomics Platform"/>
            <consortium name="The Broad Institute Genome Sequencing Center for Infectious Disease"/>
            <person name="Wu L."/>
            <person name="Ma J."/>
        </authorList>
    </citation>
    <scope>NUCLEOTIDE SEQUENCE [LARGE SCALE GENOMIC DNA]</scope>
    <source>
        <strain evidence="2">DT43</strain>
    </source>
</reference>
<evidence type="ECO:0000313" key="2">
    <source>
        <dbReference type="Proteomes" id="UP001596012"/>
    </source>
</evidence>
<dbReference type="InterPro" id="IPR038287">
    <property type="entry name" value="Cse2_sf"/>
</dbReference>
<dbReference type="InterPro" id="IPR013382">
    <property type="entry name" value="CRISPR-assoc_prot_Cse2"/>
</dbReference>
<sequence>MSSTDTDRRPEPTPGDLLTGWLTGLVRSRDYGQLAALRRPRALTTSHILASSFAPTESQRELFEQVAFLFAVYHRGASQPSYGFGSLGSAVRRVGSPGSRGPKDPGASRLVDRLVSSRSIPWRHLQHAVERLRACDVPPPAWSQLAADLSSWEDRGRPVHRAWARDFHISSYTKKESAK</sequence>
<proteinExistence type="predicted"/>
<dbReference type="EMBL" id="JBHSFG010000044">
    <property type="protein sequence ID" value="MFC4467747.1"/>
    <property type="molecule type" value="Genomic_DNA"/>
</dbReference>
<dbReference type="RefSeq" id="WP_386345264.1">
    <property type="nucleotide sequence ID" value="NZ_JBHSFG010000044.1"/>
</dbReference>
<organism evidence="1 2">
    <name type="scientific">Streptomyces xiangluensis</name>
    <dbReference type="NCBI Taxonomy" id="2665720"/>
    <lineage>
        <taxon>Bacteria</taxon>
        <taxon>Bacillati</taxon>
        <taxon>Actinomycetota</taxon>
        <taxon>Actinomycetes</taxon>
        <taxon>Kitasatosporales</taxon>
        <taxon>Streptomycetaceae</taxon>
        <taxon>Streptomyces</taxon>
    </lineage>
</organism>
<keyword evidence="2" id="KW-1185">Reference proteome</keyword>
<dbReference type="Proteomes" id="UP001596012">
    <property type="component" value="Unassembled WGS sequence"/>
</dbReference>
<dbReference type="Gene3D" id="1.10.520.40">
    <property type="entry name" value="CRISPR-associated protein Cse2"/>
    <property type="match status" value="1"/>
</dbReference>
<gene>
    <name evidence="1" type="primary">casB</name>
    <name evidence="1" type="synonym">cse2</name>
    <name evidence="1" type="ORF">ACFPH6_24995</name>
</gene>
<dbReference type="NCBIfam" id="TIGR02548">
    <property type="entry name" value="casB_cse2"/>
    <property type="match status" value="1"/>
</dbReference>
<name>A0ABV8YT58_9ACTN</name>
<evidence type="ECO:0000313" key="1">
    <source>
        <dbReference type="EMBL" id="MFC4467747.1"/>
    </source>
</evidence>
<dbReference type="Pfam" id="PF09485">
    <property type="entry name" value="CRISPR_Cse2"/>
    <property type="match status" value="1"/>
</dbReference>
<accession>A0ABV8YT58</accession>